<dbReference type="RefSeq" id="WP_167034995.1">
    <property type="nucleotide sequence ID" value="NZ_CP050177.1"/>
</dbReference>
<protein>
    <recommendedName>
        <fullName evidence="5">TIR domain-containing protein</fullName>
    </recommendedName>
</protein>
<evidence type="ECO:0008006" key="5">
    <source>
        <dbReference type="Google" id="ProtNLM"/>
    </source>
</evidence>
<keyword evidence="2" id="KW-0812">Transmembrane</keyword>
<dbReference type="SUPFAM" id="SSF52200">
    <property type="entry name" value="Toll/Interleukin receptor TIR domain"/>
    <property type="match status" value="1"/>
</dbReference>
<evidence type="ECO:0000313" key="4">
    <source>
        <dbReference type="Proteomes" id="UP000501179"/>
    </source>
</evidence>
<dbReference type="EMBL" id="CP050177">
    <property type="protein sequence ID" value="QIQ06173.1"/>
    <property type="molecule type" value="Genomic_DNA"/>
</dbReference>
<feature type="region of interest" description="Disordered" evidence="1">
    <location>
        <begin position="198"/>
        <end position="220"/>
    </location>
</feature>
<proteinExistence type="predicted"/>
<feature type="transmembrane region" description="Helical" evidence="2">
    <location>
        <begin position="222"/>
        <end position="243"/>
    </location>
</feature>
<dbReference type="SMART" id="SM00320">
    <property type="entry name" value="WD40"/>
    <property type="match status" value="2"/>
</dbReference>
<sequence length="618" mass="65586">MTPEPATERGAFEAHPPFDAATPIRYDTFISYSWTDAAAHAGALDDALRNLARPVDGIRALETFLDRSGMRVTEALWLEMAGHLDASRHLTLVASPAAVRDPDSYLSREVERRRGTRGADELTIVLVKGRAVWDDSLGDFDYDAKDNAVPPGLRGAFTARPHLIDLTSLDARTELNLSHAPFRDACLELAARLHGEDPRTLRARDQSERTRERRRRRRMRSASSLTVTALVTAVLVLAGTAVYSKVQRERTQDAHRKATQRATQARADRLAARAGSTAAPDLRLLLAAQAVTTAATEEALPVLRAAVSDDVQTLLHPGAGPVRDVELSANGAHVAVIDGEGGVSAWDTTTRRRLFGPAHLGAYAVRWSDDGALLMTAGRDGTVRFLRASGQSEGEPRRRDGAREGGAVALSGDAARFALAPPGGPVTVEDRAEPAHVTVLRRTTGPVRLSFATPDSLVVGTDLVTLPGGGTRALPPTTGPVCSQLVQDVYGPVAYDAGHGSFVFAEDHDLFLQAHLSAYGGSRTAPEFRCASGEKKLNLSLSGSATTVDIASTGLVAAGTGEGLVVLARLDRPPPSPKAGVADLIAAACAKAGRTLTPQEWRNLMPGLAYAPACRSAP</sequence>
<keyword evidence="2" id="KW-0472">Membrane</keyword>
<accession>A0A6G9H6L1</accession>
<dbReference type="KEGG" id="slia:HA039_31115"/>
<evidence type="ECO:0000313" key="3">
    <source>
        <dbReference type="EMBL" id="QIQ06173.1"/>
    </source>
</evidence>
<evidence type="ECO:0000256" key="2">
    <source>
        <dbReference type="SAM" id="Phobius"/>
    </source>
</evidence>
<feature type="compositionally biased region" description="Basic and acidic residues" evidence="1">
    <location>
        <begin position="198"/>
        <end position="211"/>
    </location>
</feature>
<gene>
    <name evidence="3" type="ORF">HA039_31115</name>
</gene>
<dbReference type="InterPro" id="IPR001680">
    <property type="entry name" value="WD40_rpt"/>
</dbReference>
<keyword evidence="2" id="KW-1133">Transmembrane helix</keyword>
<evidence type="ECO:0000256" key="1">
    <source>
        <dbReference type="SAM" id="MobiDB-lite"/>
    </source>
</evidence>
<reference evidence="3 4" key="1">
    <citation type="submission" date="2020-03" db="EMBL/GenBank/DDBJ databases">
        <title>A novel species.</title>
        <authorList>
            <person name="Gao J."/>
        </authorList>
    </citation>
    <scope>NUCLEOTIDE SEQUENCE [LARGE SCALE GENOMIC DNA]</scope>
    <source>
        <strain evidence="3 4">QMT-12</strain>
    </source>
</reference>
<dbReference type="Gene3D" id="2.130.10.10">
    <property type="entry name" value="YVTN repeat-like/Quinoprotein amine dehydrogenase"/>
    <property type="match status" value="1"/>
</dbReference>
<organism evidence="3 4">
    <name type="scientific">Streptomyces liangshanensis</name>
    <dbReference type="NCBI Taxonomy" id="2717324"/>
    <lineage>
        <taxon>Bacteria</taxon>
        <taxon>Bacillati</taxon>
        <taxon>Actinomycetota</taxon>
        <taxon>Actinomycetes</taxon>
        <taxon>Kitasatosporales</taxon>
        <taxon>Streptomycetaceae</taxon>
        <taxon>Streptomyces</taxon>
    </lineage>
</organism>
<dbReference type="Proteomes" id="UP000501179">
    <property type="component" value="Chromosome"/>
</dbReference>
<dbReference type="Gene3D" id="3.40.50.10140">
    <property type="entry name" value="Toll/interleukin-1 receptor homology (TIR) domain"/>
    <property type="match status" value="1"/>
</dbReference>
<dbReference type="AlphaFoldDB" id="A0A6G9H6L1"/>
<dbReference type="InterPro" id="IPR035897">
    <property type="entry name" value="Toll_tir_struct_dom_sf"/>
</dbReference>
<name>A0A6G9H6L1_9ACTN</name>
<dbReference type="SUPFAM" id="SSF63829">
    <property type="entry name" value="Calcium-dependent phosphotriesterase"/>
    <property type="match status" value="1"/>
</dbReference>
<keyword evidence="4" id="KW-1185">Reference proteome</keyword>
<dbReference type="InterPro" id="IPR015943">
    <property type="entry name" value="WD40/YVTN_repeat-like_dom_sf"/>
</dbReference>